<proteinExistence type="predicted"/>
<accession>A0A239JH96</accession>
<dbReference type="Pfam" id="PF08861">
    <property type="entry name" value="DUF1828"/>
    <property type="match status" value="1"/>
</dbReference>
<sequence>MPSGYAVSSSFTDGSGDKITFYIVETPDGFVVEDDGDYLASLIARGIHIEAGARGKMLDAILDEARAYWDRETLEIKSEVFPPDQLGARAIDFLSSLIRVRDLALITRDRVRSAFRDDFIAAVSGRFDNLIEITENVAPANDLSEFPADIVLRPLGANGRTGAVYLVNTNDKLNEALLAWRELEDHPHNNIALMAVLEESEFKHISRRKFQRAQNRRMPMPIFRGDETGTLDFIGREMKIPI</sequence>
<name>A0A239JH96_9SPHN</name>
<dbReference type="AlphaFoldDB" id="A0A239JH96"/>
<keyword evidence="3" id="KW-1185">Reference proteome</keyword>
<evidence type="ECO:0000313" key="3">
    <source>
        <dbReference type="Proteomes" id="UP000198281"/>
    </source>
</evidence>
<reference evidence="3" key="1">
    <citation type="submission" date="2017-06" db="EMBL/GenBank/DDBJ databases">
        <authorList>
            <person name="Varghese N."/>
            <person name="Submissions S."/>
        </authorList>
    </citation>
    <scope>NUCLEOTIDE SEQUENCE [LARGE SCALE GENOMIC DNA]</scope>
    <source>
        <strain evidence="3">LNB2</strain>
    </source>
</reference>
<feature type="domain" description="DUF1828" evidence="1">
    <location>
        <begin position="11"/>
        <end position="100"/>
    </location>
</feature>
<evidence type="ECO:0000259" key="1">
    <source>
        <dbReference type="Pfam" id="PF08861"/>
    </source>
</evidence>
<organism evidence="2 3">
    <name type="scientific">Edaphosphingomonas laterariae</name>
    <dbReference type="NCBI Taxonomy" id="861865"/>
    <lineage>
        <taxon>Bacteria</taxon>
        <taxon>Pseudomonadati</taxon>
        <taxon>Pseudomonadota</taxon>
        <taxon>Alphaproteobacteria</taxon>
        <taxon>Sphingomonadales</taxon>
        <taxon>Rhizorhabdaceae</taxon>
        <taxon>Edaphosphingomonas</taxon>
    </lineage>
</organism>
<gene>
    <name evidence="2" type="ORF">SAMN06295912_13511</name>
</gene>
<protein>
    <recommendedName>
        <fullName evidence="1">DUF1828 domain-containing protein</fullName>
    </recommendedName>
</protein>
<dbReference type="Proteomes" id="UP000198281">
    <property type="component" value="Unassembled WGS sequence"/>
</dbReference>
<evidence type="ECO:0000313" key="2">
    <source>
        <dbReference type="EMBL" id="SNT05416.1"/>
    </source>
</evidence>
<dbReference type="EMBL" id="FZOS01000035">
    <property type="protein sequence ID" value="SNT05416.1"/>
    <property type="molecule type" value="Genomic_DNA"/>
</dbReference>
<dbReference type="InterPro" id="IPR014960">
    <property type="entry name" value="DUF1828"/>
</dbReference>